<evidence type="ECO:0000313" key="2">
    <source>
        <dbReference type="Proteomes" id="UP000276133"/>
    </source>
</evidence>
<gene>
    <name evidence="1" type="ORF">BpHYR1_002901</name>
</gene>
<accession>A0A3M7QAY9</accession>
<dbReference type="EMBL" id="REGN01006738">
    <property type="protein sequence ID" value="RNA08473.1"/>
    <property type="molecule type" value="Genomic_DNA"/>
</dbReference>
<evidence type="ECO:0000313" key="1">
    <source>
        <dbReference type="EMBL" id="RNA08473.1"/>
    </source>
</evidence>
<reference evidence="1 2" key="1">
    <citation type="journal article" date="2018" name="Sci. Rep.">
        <title>Genomic signatures of local adaptation to the degree of environmental predictability in rotifers.</title>
        <authorList>
            <person name="Franch-Gras L."/>
            <person name="Hahn C."/>
            <person name="Garcia-Roger E.M."/>
            <person name="Carmona M.J."/>
            <person name="Serra M."/>
            <person name="Gomez A."/>
        </authorList>
    </citation>
    <scope>NUCLEOTIDE SEQUENCE [LARGE SCALE GENOMIC DNA]</scope>
    <source>
        <strain evidence="1">HYR1</strain>
    </source>
</reference>
<sequence length="114" mass="13156">MKIYLFYNLSYLGFVAFSERPKHVLRQIATDASSVPPFKVESFVNTTLCNFRSCISYQGLLNSANLAEIRFEFVQALCILQRFCTSLADFDNKVPSDNSLHIFKYLRVQEKSKL</sequence>
<protein>
    <submittedName>
        <fullName evidence="1">Uncharacterized protein</fullName>
    </submittedName>
</protein>
<comment type="caution">
    <text evidence="1">The sequence shown here is derived from an EMBL/GenBank/DDBJ whole genome shotgun (WGS) entry which is preliminary data.</text>
</comment>
<dbReference type="AlphaFoldDB" id="A0A3M7QAY9"/>
<name>A0A3M7QAY9_BRAPC</name>
<keyword evidence="2" id="KW-1185">Reference proteome</keyword>
<organism evidence="1 2">
    <name type="scientific">Brachionus plicatilis</name>
    <name type="common">Marine rotifer</name>
    <name type="synonym">Brachionus muelleri</name>
    <dbReference type="NCBI Taxonomy" id="10195"/>
    <lineage>
        <taxon>Eukaryota</taxon>
        <taxon>Metazoa</taxon>
        <taxon>Spiralia</taxon>
        <taxon>Gnathifera</taxon>
        <taxon>Rotifera</taxon>
        <taxon>Eurotatoria</taxon>
        <taxon>Monogononta</taxon>
        <taxon>Pseudotrocha</taxon>
        <taxon>Ploima</taxon>
        <taxon>Brachionidae</taxon>
        <taxon>Brachionus</taxon>
    </lineage>
</organism>
<dbReference type="Proteomes" id="UP000276133">
    <property type="component" value="Unassembled WGS sequence"/>
</dbReference>
<proteinExistence type="predicted"/>